<reference evidence="2" key="1">
    <citation type="submission" date="2025-08" db="UniProtKB">
        <authorList>
            <consortium name="RefSeq"/>
        </authorList>
    </citation>
    <scope>IDENTIFICATION</scope>
    <source>
        <tissue evidence="2">Leaf</tissue>
    </source>
</reference>
<dbReference type="OrthoDB" id="1669448at2759"/>
<dbReference type="PANTHER" id="PTHR36078:SF2">
    <property type="entry name" value="OS09G0473966 PROTEIN"/>
    <property type="match status" value="1"/>
</dbReference>
<protein>
    <submittedName>
        <fullName evidence="2">Uncharacterized protein LOC108810494 isoform X1</fullName>
    </submittedName>
</protein>
<sequence>MSITQLLRAAEYDELRFQFAVTPSYNKNCDDKYRRYESEFKQFLVAKYFLNVYEERTIIYGETIMSSKWPCTCFYADSCLDQVDEEEESKDSATAEITSNVDIVTEKSC</sequence>
<dbReference type="KEGG" id="rsz:108810494"/>
<accession>A0A6J0JRD1</accession>
<dbReference type="GeneID" id="108810494"/>
<name>A0A6J0JRD1_RAPSA</name>
<dbReference type="AlphaFoldDB" id="A0A6J0JRD1"/>
<organism evidence="1 2">
    <name type="scientific">Raphanus sativus</name>
    <name type="common">Radish</name>
    <name type="synonym">Raphanus raphanistrum var. sativus</name>
    <dbReference type="NCBI Taxonomy" id="3726"/>
    <lineage>
        <taxon>Eukaryota</taxon>
        <taxon>Viridiplantae</taxon>
        <taxon>Streptophyta</taxon>
        <taxon>Embryophyta</taxon>
        <taxon>Tracheophyta</taxon>
        <taxon>Spermatophyta</taxon>
        <taxon>Magnoliopsida</taxon>
        <taxon>eudicotyledons</taxon>
        <taxon>Gunneridae</taxon>
        <taxon>Pentapetalae</taxon>
        <taxon>rosids</taxon>
        <taxon>malvids</taxon>
        <taxon>Brassicales</taxon>
        <taxon>Brassicaceae</taxon>
        <taxon>Brassiceae</taxon>
        <taxon>Raphanus</taxon>
    </lineage>
</organism>
<gene>
    <name evidence="2" type="primary">LOC108810494</name>
</gene>
<dbReference type="RefSeq" id="XP_018438108.1">
    <property type="nucleotide sequence ID" value="XM_018582606.2"/>
</dbReference>
<dbReference type="PANTHER" id="PTHR36078">
    <property type="entry name" value="BNACNNG21220D PROTEIN"/>
    <property type="match status" value="1"/>
</dbReference>
<evidence type="ECO:0000313" key="2">
    <source>
        <dbReference type="RefSeq" id="XP_018438108.1"/>
    </source>
</evidence>
<evidence type="ECO:0000313" key="1">
    <source>
        <dbReference type="Proteomes" id="UP000504610"/>
    </source>
</evidence>
<keyword evidence="1" id="KW-1185">Reference proteome</keyword>
<dbReference type="Proteomes" id="UP000504610">
    <property type="component" value="Unplaced"/>
</dbReference>
<proteinExistence type="predicted"/>